<keyword evidence="6" id="KW-1185">Reference proteome</keyword>
<feature type="compositionally biased region" description="Polar residues" evidence="3">
    <location>
        <begin position="474"/>
        <end position="484"/>
    </location>
</feature>
<organism evidence="5 6">
    <name type="scientific">Clohesyomyces aquaticus</name>
    <dbReference type="NCBI Taxonomy" id="1231657"/>
    <lineage>
        <taxon>Eukaryota</taxon>
        <taxon>Fungi</taxon>
        <taxon>Dikarya</taxon>
        <taxon>Ascomycota</taxon>
        <taxon>Pezizomycotina</taxon>
        <taxon>Dothideomycetes</taxon>
        <taxon>Pleosporomycetidae</taxon>
        <taxon>Pleosporales</taxon>
        <taxon>Lindgomycetaceae</taxon>
        <taxon>Clohesyomyces</taxon>
    </lineage>
</organism>
<dbReference type="PANTHER" id="PTHR22775:SF47">
    <property type="entry name" value="MEIOTICALLY UP-REGULATED GENE 122 PROTEIN"/>
    <property type="match status" value="1"/>
</dbReference>
<dbReference type="FunFam" id="3.30.1520.10:FF:000065">
    <property type="entry name" value="PX domain protein (AFU_orthologue AFUA_2G07450)"/>
    <property type="match status" value="1"/>
</dbReference>
<evidence type="ECO:0000313" key="5">
    <source>
        <dbReference type="EMBL" id="ORY03158.1"/>
    </source>
</evidence>
<dbReference type="SUPFAM" id="SSF64268">
    <property type="entry name" value="PX domain"/>
    <property type="match status" value="1"/>
</dbReference>
<dbReference type="PANTHER" id="PTHR22775">
    <property type="entry name" value="SORTING NEXIN"/>
    <property type="match status" value="1"/>
</dbReference>
<dbReference type="Pfam" id="PF00787">
    <property type="entry name" value="PX"/>
    <property type="match status" value="1"/>
</dbReference>
<dbReference type="InterPro" id="IPR036871">
    <property type="entry name" value="PX_dom_sf"/>
</dbReference>
<feature type="region of interest" description="Disordered" evidence="3">
    <location>
        <begin position="710"/>
        <end position="928"/>
    </location>
</feature>
<feature type="compositionally biased region" description="Polar residues" evidence="3">
    <location>
        <begin position="773"/>
        <end position="784"/>
    </location>
</feature>
<feature type="compositionally biased region" description="Basic and acidic residues" evidence="3">
    <location>
        <begin position="787"/>
        <end position="808"/>
    </location>
</feature>
<evidence type="ECO:0000256" key="3">
    <source>
        <dbReference type="SAM" id="MobiDB-lite"/>
    </source>
</evidence>
<reference evidence="5 6" key="1">
    <citation type="submission" date="2016-07" db="EMBL/GenBank/DDBJ databases">
        <title>Pervasive Adenine N6-methylation of Active Genes in Fungi.</title>
        <authorList>
            <consortium name="DOE Joint Genome Institute"/>
            <person name="Mondo S.J."/>
            <person name="Dannebaum R.O."/>
            <person name="Kuo R.C."/>
            <person name="Labutti K."/>
            <person name="Haridas S."/>
            <person name="Kuo A."/>
            <person name="Salamov A."/>
            <person name="Ahrendt S.R."/>
            <person name="Lipzen A."/>
            <person name="Sullivan W."/>
            <person name="Andreopoulos W.B."/>
            <person name="Clum A."/>
            <person name="Lindquist E."/>
            <person name="Daum C."/>
            <person name="Ramamoorthy G.K."/>
            <person name="Gryganskyi A."/>
            <person name="Culley D."/>
            <person name="Magnuson J.K."/>
            <person name="James T.Y."/>
            <person name="O'Malley M.A."/>
            <person name="Stajich J.E."/>
            <person name="Spatafora J.W."/>
            <person name="Visel A."/>
            <person name="Grigoriev I.V."/>
        </authorList>
    </citation>
    <scope>NUCLEOTIDE SEQUENCE [LARGE SCALE GENOMIC DNA]</scope>
    <source>
        <strain evidence="5 6">CBS 115471</strain>
    </source>
</reference>
<protein>
    <submittedName>
        <fullName evidence="5">PXA domain-domain-containing protein</fullName>
    </submittedName>
</protein>
<dbReference type="InterPro" id="IPR013937">
    <property type="entry name" value="Sorting_nexin_C"/>
</dbReference>
<feature type="compositionally biased region" description="Pro residues" evidence="3">
    <location>
        <begin position="1"/>
        <end position="11"/>
    </location>
</feature>
<feature type="region of interest" description="Disordered" evidence="3">
    <location>
        <begin position="427"/>
        <end position="499"/>
    </location>
</feature>
<feature type="coiled-coil region" evidence="2">
    <location>
        <begin position="393"/>
        <end position="427"/>
    </location>
</feature>
<dbReference type="Pfam" id="PF02194">
    <property type="entry name" value="PXA"/>
    <property type="match status" value="1"/>
</dbReference>
<dbReference type="InterPro" id="IPR003114">
    <property type="entry name" value="Phox_assoc"/>
</dbReference>
<feature type="compositionally biased region" description="Low complexity" evidence="3">
    <location>
        <begin position="898"/>
        <end position="919"/>
    </location>
</feature>
<feature type="domain" description="PXA" evidence="4">
    <location>
        <begin position="169"/>
        <end position="349"/>
    </location>
</feature>
<dbReference type="Proteomes" id="UP000193144">
    <property type="component" value="Unassembled WGS sequence"/>
</dbReference>
<feature type="region of interest" description="Disordered" evidence="3">
    <location>
        <begin position="1"/>
        <end position="46"/>
    </location>
</feature>
<sequence>MSDPVRTPPSPAAATDMQPLGPPIDEATRKPDSETTASPAGVETPSATLTALTDRALQFLATASNETLGACLVGLGAGTYLVLGRVGLILIGVMGGVVLHATWEGHAHGVDAKQSNPEGRKRERGVDVLQRVLDWRDTVAMKEGKSQGEGSDMDVKLYAGKELDYSEFRPETATALGELTDAVIRDYVKWWYSPILPTELSFPASCRQTLTAFLLSVSSHLSRKRPADTFVDFATNSSSIMIVFFNELSAALAAYPGAPASEAIDGYLELKPESNLANILDRQNQIKKLDMVAEDILQNYIDPKTYNCKPAKTFLKNILAQVVLDMTIASCSKPEFINGWIVYLLEEGEPELMNAIDAGVEGSSGQLQNMKNKVERQEKGLEAGASAQEKINVANHKRVVSRAQEAMDEAMQEAQRLSQMIAEEDAKRLREQTTSSSASVDDQSESTTQGIVTPTSSQSETQADNDIGDLGLSSVPSMASSQAGLPSPTKLPEEPPKQELKHSFTSFDQLVPNQPPTALMANPPTIEKPPPLTLFNAKMAIFDDSMPGEKTIIKNKPTAEYLIQIEPPTQHHSGWMTARKYSDFETLHEVLRRIAAITGTTGFTEAHASLPAWKGHTKESLRGELERYLNDAVRFKPLAESEGLRRFLEKEVGLHKSPGKGGFSGIGWPGQTFENMGKGMVDVLTKAPKEVAGGGKALFGGVTSALGAVASPLGGGRKNRDSVSSSPASLSRSSTTPTGPLQTRHGRAESTVSELPSQIRTENSMPSLKRPSTDSIRNPNSPIIDQQPKREAPMERRPSYNPDGDGKRSGRSSIYGQSRSNSRAPSVRESMDLSPVMGGDQLMNLPPIPSDIPDDYTGSPTTTRSSLDPNTNHSRQPSRTSTSSNPLPSESVPPLPRRPSTTSLTSKPTPTSKPTTTPAPTQPKSYAPLSEQETTVLIELFFAVINELYTLSSAWQIRLTLLNAAKTFLVRPGNPQLESIRQLISTTVLDANVSDSGIAYHLRKIRENALPTEDELKGWPKESSADEKEVLRRKARRLLVERGMPQALTSVMGAAASGEALGKVFDCLQDGRVARGMVFGLLLQGMRAVTQ</sequence>
<dbReference type="EMBL" id="MCFA01000150">
    <property type="protein sequence ID" value="ORY03158.1"/>
    <property type="molecule type" value="Genomic_DNA"/>
</dbReference>
<feature type="compositionally biased region" description="Polar residues" evidence="3">
    <location>
        <begin position="448"/>
        <end position="464"/>
    </location>
</feature>
<feature type="compositionally biased region" description="Polar residues" evidence="3">
    <location>
        <begin position="811"/>
        <end position="824"/>
    </location>
</feature>
<dbReference type="Pfam" id="PF08628">
    <property type="entry name" value="Nexin_C"/>
    <property type="match status" value="1"/>
</dbReference>
<feature type="compositionally biased region" description="Polar residues" evidence="3">
    <location>
        <begin position="750"/>
        <end position="766"/>
    </location>
</feature>
<dbReference type="GO" id="GO:0035091">
    <property type="term" value="F:phosphatidylinositol binding"/>
    <property type="evidence" value="ECO:0007669"/>
    <property type="project" value="InterPro"/>
</dbReference>
<evidence type="ECO:0000256" key="2">
    <source>
        <dbReference type="SAM" id="Coils"/>
    </source>
</evidence>
<proteinExistence type="inferred from homology"/>
<evidence type="ECO:0000256" key="1">
    <source>
        <dbReference type="ARBA" id="ARBA00010883"/>
    </source>
</evidence>
<dbReference type="STRING" id="1231657.A0A1Y1YYN7"/>
<feature type="compositionally biased region" description="Low complexity" evidence="3">
    <location>
        <begin position="432"/>
        <end position="447"/>
    </location>
</feature>
<dbReference type="Gene3D" id="3.30.1520.10">
    <property type="entry name" value="Phox-like domain"/>
    <property type="match status" value="1"/>
</dbReference>
<evidence type="ECO:0000259" key="4">
    <source>
        <dbReference type="PROSITE" id="PS51207"/>
    </source>
</evidence>
<feature type="compositionally biased region" description="Polar residues" evidence="3">
    <location>
        <begin position="858"/>
        <end position="888"/>
    </location>
</feature>
<feature type="compositionally biased region" description="Low complexity" evidence="3">
    <location>
        <begin position="722"/>
        <end position="734"/>
    </location>
</feature>
<dbReference type="SMART" id="SM00313">
    <property type="entry name" value="PXA"/>
    <property type="match status" value="1"/>
</dbReference>
<dbReference type="InterPro" id="IPR001683">
    <property type="entry name" value="PX_dom"/>
</dbReference>
<dbReference type="PROSITE" id="PS51207">
    <property type="entry name" value="PXA"/>
    <property type="match status" value="1"/>
</dbReference>
<dbReference type="AlphaFoldDB" id="A0A1Y1YYN7"/>
<dbReference type="CDD" id="cd06093">
    <property type="entry name" value="PX_domain"/>
    <property type="match status" value="1"/>
</dbReference>
<accession>A0A1Y1YYN7</accession>
<gene>
    <name evidence="5" type="ORF">BCR34DRAFT_545335</name>
</gene>
<comment type="caution">
    <text evidence="5">The sequence shown here is derived from an EMBL/GenBank/DDBJ whole genome shotgun (WGS) entry which is preliminary data.</text>
</comment>
<dbReference type="OrthoDB" id="41200at2759"/>
<name>A0A1Y1YYN7_9PLEO</name>
<evidence type="ECO:0000313" key="6">
    <source>
        <dbReference type="Proteomes" id="UP000193144"/>
    </source>
</evidence>
<keyword evidence="2" id="KW-0175">Coiled coil</keyword>
<comment type="similarity">
    <text evidence="1">Belongs to the sorting nexin family.</text>
</comment>